<dbReference type="EMBL" id="PIET01000062">
    <property type="protein sequence ID" value="PLM67868.1"/>
    <property type="molecule type" value="Genomic_DNA"/>
</dbReference>
<reference evidence="1 2" key="1">
    <citation type="submission" date="2017-11" db="EMBL/GenBank/DDBJ databases">
        <authorList>
            <person name="Han C.G."/>
        </authorList>
    </citation>
    <scope>NUCLEOTIDE SEQUENCE [LARGE SCALE GENOMIC DNA]</scope>
    <source>
        <strain evidence="1 2">A2</strain>
    </source>
</reference>
<gene>
    <name evidence="1" type="ORF">CWM85_04745</name>
</gene>
<protein>
    <submittedName>
        <fullName evidence="1">Uncharacterized protein</fullName>
    </submittedName>
</protein>
<dbReference type="AlphaFoldDB" id="A0A2J4ZXX4"/>
<name>A0A2J4ZXX4_9ENTR</name>
<feature type="non-terminal residue" evidence="1">
    <location>
        <position position="1"/>
    </location>
</feature>
<accession>A0A2J4ZXX4</accession>
<reference evidence="1 2" key="2">
    <citation type="submission" date="2018-01" db="EMBL/GenBank/DDBJ databases">
        <title>Genomic study of Klebsiella pneumoniae.</title>
        <authorList>
            <person name="Yang Y."/>
            <person name="Bicalho R."/>
        </authorList>
    </citation>
    <scope>NUCLEOTIDE SEQUENCE [LARGE SCALE GENOMIC DNA]</scope>
    <source>
        <strain evidence="1 2">A2</strain>
    </source>
</reference>
<evidence type="ECO:0000313" key="2">
    <source>
        <dbReference type="Proteomes" id="UP000234661"/>
    </source>
</evidence>
<evidence type="ECO:0000313" key="1">
    <source>
        <dbReference type="EMBL" id="PLM67868.1"/>
    </source>
</evidence>
<dbReference type="Proteomes" id="UP000234661">
    <property type="component" value="Unassembled WGS sequence"/>
</dbReference>
<sequence length="65" mass="6955">FGFAENTDDLFVGKTLLHGDVLMWLMKTLLTSGCTNQRGAGHNQSTRLLSIKLGVPARSTGIGAH</sequence>
<proteinExistence type="predicted"/>
<organism evidence="1 2">
    <name type="scientific">Klebsiella michiganensis</name>
    <dbReference type="NCBI Taxonomy" id="1134687"/>
    <lineage>
        <taxon>Bacteria</taxon>
        <taxon>Pseudomonadati</taxon>
        <taxon>Pseudomonadota</taxon>
        <taxon>Gammaproteobacteria</taxon>
        <taxon>Enterobacterales</taxon>
        <taxon>Enterobacteriaceae</taxon>
        <taxon>Klebsiella/Raoultella group</taxon>
        <taxon>Klebsiella</taxon>
    </lineage>
</organism>
<comment type="caution">
    <text evidence="1">The sequence shown here is derived from an EMBL/GenBank/DDBJ whole genome shotgun (WGS) entry which is preliminary data.</text>
</comment>